<dbReference type="GO" id="GO:0030674">
    <property type="term" value="F:protein-macromolecule adaptor activity"/>
    <property type="evidence" value="ECO:0007669"/>
    <property type="project" value="TreeGrafter"/>
</dbReference>
<dbReference type="KEGG" id="mros:EHO51_04485"/>
<dbReference type="InterPro" id="IPR026592">
    <property type="entry name" value="BamE"/>
</dbReference>
<gene>
    <name evidence="5" type="ORF">EHO51_04485</name>
</gene>
<dbReference type="PANTHER" id="PTHR37482:SF1">
    <property type="entry name" value="OUTER MEMBRANE PROTEIN ASSEMBLY FACTOR BAME"/>
    <property type="match status" value="1"/>
</dbReference>
<keyword evidence="2" id="KW-0472">Membrane</keyword>
<sequence length="195" mass="21240">MCVGARTPARRSPRTAVLLSLRSKITDLAKDDRPGAGALRREISEIFMAQALRVFSRLAAVAGLAVSLAGCLGYEGVVNRGAILDSRSTGQIKPGMAAQQVMTVLGTPSTTSTVGGDAWYYVSQRIERQFAFMPQNITDQRVYAVYFDKSKKVQRVADYGMEDGKPIDFITRTTPSAGPEYHLLQGMLSKVSNLF</sequence>
<dbReference type="GO" id="GO:0051205">
    <property type="term" value="P:protein insertion into membrane"/>
    <property type="evidence" value="ECO:0007669"/>
    <property type="project" value="TreeGrafter"/>
</dbReference>
<proteinExistence type="predicted"/>
<feature type="domain" description="Outer membrane protein assembly factor BamE" evidence="4">
    <location>
        <begin position="81"/>
        <end position="155"/>
    </location>
</feature>
<evidence type="ECO:0000256" key="1">
    <source>
        <dbReference type="ARBA" id="ARBA00022729"/>
    </source>
</evidence>
<evidence type="ECO:0000256" key="2">
    <source>
        <dbReference type="ARBA" id="ARBA00023136"/>
    </source>
</evidence>
<dbReference type="Gene3D" id="3.30.1450.10">
    <property type="match status" value="1"/>
</dbReference>
<dbReference type="GO" id="GO:1990063">
    <property type="term" value="C:Bam protein complex"/>
    <property type="evidence" value="ECO:0007669"/>
    <property type="project" value="TreeGrafter"/>
</dbReference>
<reference evidence="5 6" key="1">
    <citation type="submission" date="2018-11" db="EMBL/GenBank/DDBJ databases">
        <title>Genome squencing of methanotrophic bacteria isolated from alkaline groundwater in Korea.</title>
        <authorList>
            <person name="Nguyen L.N."/>
        </authorList>
    </citation>
    <scope>NUCLEOTIDE SEQUENCE [LARGE SCALE GENOMIC DNA]</scope>
    <source>
        <strain evidence="5 6">GW6</strain>
    </source>
</reference>
<evidence type="ECO:0000313" key="5">
    <source>
        <dbReference type="EMBL" id="AZG76050.1"/>
    </source>
</evidence>
<keyword evidence="1" id="KW-0732">Signal</keyword>
<dbReference type="Proteomes" id="UP000273982">
    <property type="component" value="Chromosome"/>
</dbReference>
<dbReference type="Pfam" id="PF04355">
    <property type="entry name" value="BamE"/>
    <property type="match status" value="1"/>
</dbReference>
<organism evidence="5 6">
    <name type="scientific">Methylocystis rosea</name>
    <dbReference type="NCBI Taxonomy" id="173366"/>
    <lineage>
        <taxon>Bacteria</taxon>
        <taxon>Pseudomonadati</taxon>
        <taxon>Pseudomonadota</taxon>
        <taxon>Alphaproteobacteria</taxon>
        <taxon>Hyphomicrobiales</taxon>
        <taxon>Methylocystaceae</taxon>
        <taxon>Methylocystis</taxon>
    </lineage>
</organism>
<dbReference type="InterPro" id="IPR037873">
    <property type="entry name" value="BamE-like"/>
</dbReference>
<evidence type="ECO:0000256" key="3">
    <source>
        <dbReference type="ARBA" id="ARBA00023237"/>
    </source>
</evidence>
<dbReference type="AlphaFoldDB" id="A0A3G8M4U1"/>
<accession>A0A3G8M4U1</accession>
<protein>
    <submittedName>
        <fullName evidence="5">Outer membrane protein assembly factor BamE</fullName>
    </submittedName>
</protein>
<dbReference type="PANTHER" id="PTHR37482">
    <property type="entry name" value="OUTER MEMBRANE PROTEIN ASSEMBLY FACTOR BAME"/>
    <property type="match status" value="1"/>
</dbReference>
<evidence type="ECO:0000313" key="6">
    <source>
        <dbReference type="Proteomes" id="UP000273982"/>
    </source>
</evidence>
<evidence type="ECO:0000259" key="4">
    <source>
        <dbReference type="Pfam" id="PF04355"/>
    </source>
</evidence>
<keyword evidence="3" id="KW-0998">Cell outer membrane</keyword>
<dbReference type="GO" id="GO:0043165">
    <property type="term" value="P:Gram-negative-bacterium-type cell outer membrane assembly"/>
    <property type="evidence" value="ECO:0007669"/>
    <property type="project" value="TreeGrafter"/>
</dbReference>
<name>A0A3G8M4U1_9HYPH</name>
<dbReference type="InterPro" id="IPR007450">
    <property type="entry name" value="BamE_dom"/>
</dbReference>
<dbReference type="EMBL" id="CP034086">
    <property type="protein sequence ID" value="AZG76050.1"/>
    <property type="molecule type" value="Genomic_DNA"/>
</dbReference>